<feature type="compositionally biased region" description="Low complexity" evidence="1">
    <location>
        <begin position="204"/>
        <end position="220"/>
    </location>
</feature>
<gene>
    <name evidence="2" type="ORF">BDA99DRAFT_295871</name>
</gene>
<dbReference type="AlphaFoldDB" id="A0AAD5JZS1"/>
<evidence type="ECO:0000313" key="3">
    <source>
        <dbReference type="Proteomes" id="UP001209540"/>
    </source>
</evidence>
<dbReference type="EMBL" id="JAIXMP010000058">
    <property type="protein sequence ID" value="KAI9244580.1"/>
    <property type="molecule type" value="Genomic_DNA"/>
</dbReference>
<organism evidence="2 3">
    <name type="scientific">Phascolomyces articulosus</name>
    <dbReference type="NCBI Taxonomy" id="60185"/>
    <lineage>
        <taxon>Eukaryota</taxon>
        <taxon>Fungi</taxon>
        <taxon>Fungi incertae sedis</taxon>
        <taxon>Mucoromycota</taxon>
        <taxon>Mucoromycotina</taxon>
        <taxon>Mucoromycetes</taxon>
        <taxon>Mucorales</taxon>
        <taxon>Lichtheimiaceae</taxon>
        <taxon>Phascolomyces</taxon>
    </lineage>
</organism>
<feature type="region of interest" description="Disordered" evidence="1">
    <location>
        <begin position="310"/>
        <end position="347"/>
    </location>
</feature>
<feature type="compositionally biased region" description="Low complexity" evidence="1">
    <location>
        <begin position="316"/>
        <end position="339"/>
    </location>
</feature>
<name>A0AAD5JZS1_9FUNG</name>
<accession>A0AAD5JZS1</accession>
<sequence length="389" mass="42648">MILLENAKDEQQKNLMELMYDLQKPFSVFDVIPQSPPLKQLDDLSACGNDFEELSREFFSGGGNMTGHHANIMNGGNSMNHSNNNKRNRVMTAPSALFHGQPPPSSAFCAPFSATFTTPSHWSPFPSPVVTTTTSSTPGGYFYTNESPTSVYNPSSAVTTPFDGYPTHEHNNKEMMLPPTAPTMSIPPPLSAAIPASSGCLYTNNTATTSNPTLSTMTTTMPPPPLLHHNPKKRAREPSTSDALPPPPPSSSLPSLHPTLSSGKRIAIRTNDNVDPQIIELQEFTSHELKVKLCTVLSLHPDQVTHIVWRPKDKTSSTTPSNNNNNNNNSTITTKSSSSPRKKSNNHSHQDIFITMDDDFITQDLLTWQQPSASWEIKSDGTVRIILEN</sequence>
<proteinExistence type="predicted"/>
<protein>
    <submittedName>
        <fullName evidence="2">Uncharacterized protein</fullName>
    </submittedName>
</protein>
<keyword evidence="3" id="KW-1185">Reference proteome</keyword>
<evidence type="ECO:0000313" key="2">
    <source>
        <dbReference type="EMBL" id="KAI9244580.1"/>
    </source>
</evidence>
<evidence type="ECO:0000256" key="1">
    <source>
        <dbReference type="SAM" id="MobiDB-lite"/>
    </source>
</evidence>
<dbReference type="Proteomes" id="UP001209540">
    <property type="component" value="Unassembled WGS sequence"/>
</dbReference>
<comment type="caution">
    <text evidence="2">The sequence shown here is derived from an EMBL/GenBank/DDBJ whole genome shotgun (WGS) entry which is preliminary data.</text>
</comment>
<feature type="region of interest" description="Disordered" evidence="1">
    <location>
        <begin position="204"/>
        <end position="259"/>
    </location>
</feature>
<reference evidence="2" key="2">
    <citation type="submission" date="2023-02" db="EMBL/GenBank/DDBJ databases">
        <authorList>
            <consortium name="DOE Joint Genome Institute"/>
            <person name="Mondo S.J."/>
            <person name="Chang Y."/>
            <person name="Wang Y."/>
            <person name="Ahrendt S."/>
            <person name="Andreopoulos W."/>
            <person name="Barry K."/>
            <person name="Beard J."/>
            <person name="Benny G.L."/>
            <person name="Blankenship S."/>
            <person name="Bonito G."/>
            <person name="Cuomo C."/>
            <person name="Desiro A."/>
            <person name="Gervers K.A."/>
            <person name="Hundley H."/>
            <person name="Kuo A."/>
            <person name="LaButti K."/>
            <person name="Lang B.F."/>
            <person name="Lipzen A."/>
            <person name="O'Donnell K."/>
            <person name="Pangilinan J."/>
            <person name="Reynolds N."/>
            <person name="Sandor L."/>
            <person name="Smith M.W."/>
            <person name="Tsang A."/>
            <person name="Grigoriev I.V."/>
            <person name="Stajich J.E."/>
            <person name="Spatafora J.W."/>
        </authorList>
    </citation>
    <scope>NUCLEOTIDE SEQUENCE</scope>
    <source>
        <strain evidence="2">RSA 2281</strain>
    </source>
</reference>
<reference evidence="2" key="1">
    <citation type="journal article" date="2022" name="IScience">
        <title>Evolution of zygomycete secretomes and the origins of terrestrial fungal ecologies.</title>
        <authorList>
            <person name="Chang Y."/>
            <person name="Wang Y."/>
            <person name="Mondo S."/>
            <person name="Ahrendt S."/>
            <person name="Andreopoulos W."/>
            <person name="Barry K."/>
            <person name="Beard J."/>
            <person name="Benny G.L."/>
            <person name="Blankenship S."/>
            <person name="Bonito G."/>
            <person name="Cuomo C."/>
            <person name="Desiro A."/>
            <person name="Gervers K.A."/>
            <person name="Hundley H."/>
            <person name="Kuo A."/>
            <person name="LaButti K."/>
            <person name="Lang B.F."/>
            <person name="Lipzen A."/>
            <person name="O'Donnell K."/>
            <person name="Pangilinan J."/>
            <person name="Reynolds N."/>
            <person name="Sandor L."/>
            <person name="Smith M.E."/>
            <person name="Tsang A."/>
            <person name="Grigoriev I.V."/>
            <person name="Stajich J.E."/>
            <person name="Spatafora J.W."/>
        </authorList>
    </citation>
    <scope>NUCLEOTIDE SEQUENCE</scope>
    <source>
        <strain evidence="2">RSA 2281</strain>
    </source>
</reference>